<reference evidence="1" key="1">
    <citation type="journal article" date="2021" name="Proc. Natl. Acad. Sci. U.S.A.">
        <title>A Catalog of Tens of Thousands of Viruses from Human Metagenomes Reveals Hidden Associations with Chronic Diseases.</title>
        <authorList>
            <person name="Tisza M.J."/>
            <person name="Buck C.B."/>
        </authorList>
    </citation>
    <scope>NUCLEOTIDE SEQUENCE</scope>
    <source>
        <strain evidence="1">CtGRa7</strain>
    </source>
</reference>
<evidence type="ECO:0000313" key="1">
    <source>
        <dbReference type="EMBL" id="DAD87797.1"/>
    </source>
</evidence>
<proteinExistence type="predicted"/>
<dbReference type="EMBL" id="BK015027">
    <property type="protein sequence ID" value="DAD87797.1"/>
    <property type="molecule type" value="Genomic_DNA"/>
</dbReference>
<sequence length="56" mass="6358">MQKKHRTTRAASNIRKAWGPCKSGTPTPLWLSNYRARYEKTPSTVLKLRDGNSQVA</sequence>
<protein>
    <submittedName>
        <fullName evidence="1">Uncharacterized protein</fullName>
    </submittedName>
</protein>
<organism evidence="1">
    <name type="scientific">Myoviridae sp. ctGRa7</name>
    <dbReference type="NCBI Taxonomy" id="2826633"/>
    <lineage>
        <taxon>Viruses</taxon>
        <taxon>Duplodnaviria</taxon>
        <taxon>Heunggongvirae</taxon>
        <taxon>Uroviricota</taxon>
        <taxon>Caudoviricetes</taxon>
    </lineage>
</organism>
<name>A0A8S5MZG7_9CAUD</name>
<accession>A0A8S5MZG7</accession>